<evidence type="ECO:0000313" key="3">
    <source>
        <dbReference type="Proteomes" id="UP000294823"/>
    </source>
</evidence>
<organism evidence="2 3">
    <name type="scientific">Halomonas marinisediminis</name>
    <dbReference type="NCBI Taxonomy" id="2546095"/>
    <lineage>
        <taxon>Bacteria</taxon>
        <taxon>Pseudomonadati</taxon>
        <taxon>Pseudomonadota</taxon>
        <taxon>Gammaproteobacteria</taxon>
        <taxon>Oceanospirillales</taxon>
        <taxon>Halomonadaceae</taxon>
        <taxon>Halomonas</taxon>
    </lineage>
</organism>
<dbReference type="EMBL" id="SLTR01000829">
    <property type="protein sequence ID" value="TDA70797.1"/>
    <property type="molecule type" value="Genomic_DNA"/>
</dbReference>
<sequence length="63" mass="6540">MSLVDADPDIGDLALIETDIAATNGIAHVLDGVLLPADILNGDGGRGRVDFEIGDAGNERFFT</sequence>
<dbReference type="Proteomes" id="UP000294823">
    <property type="component" value="Unassembled WGS sequence"/>
</dbReference>
<dbReference type="Gene3D" id="2.30.180.10">
    <property type="entry name" value="FAS1 domain"/>
    <property type="match status" value="1"/>
</dbReference>
<dbReference type="SUPFAM" id="SSF82153">
    <property type="entry name" value="FAS1 domain"/>
    <property type="match status" value="1"/>
</dbReference>
<feature type="domain" description="FAS1" evidence="1">
    <location>
        <begin position="1"/>
        <end position="34"/>
    </location>
</feature>
<evidence type="ECO:0000313" key="2">
    <source>
        <dbReference type="EMBL" id="TDA70797.1"/>
    </source>
</evidence>
<reference evidence="2 3" key="1">
    <citation type="submission" date="2019-03" db="EMBL/GenBank/DDBJ databases">
        <title>Halomonas marinisediminis sp. nov., a moderately halophilic bacterium isolated from the Bohai Gulf.</title>
        <authorList>
            <person name="Ji X."/>
        </authorList>
    </citation>
    <scope>NUCLEOTIDE SEQUENCE [LARGE SCALE GENOMIC DNA]</scope>
    <source>
        <strain evidence="2 3">204</strain>
    </source>
</reference>
<comment type="caution">
    <text evidence="2">The sequence shown here is derived from an EMBL/GenBank/DDBJ whole genome shotgun (WGS) entry which is preliminary data.</text>
</comment>
<dbReference type="InterPro" id="IPR036378">
    <property type="entry name" value="FAS1_dom_sf"/>
</dbReference>
<accession>A0ABY2D1C0</accession>
<protein>
    <recommendedName>
        <fullName evidence="1">FAS1 domain-containing protein</fullName>
    </recommendedName>
</protein>
<name>A0ABY2D1C0_9GAMM</name>
<dbReference type="PROSITE" id="PS50213">
    <property type="entry name" value="FAS1"/>
    <property type="match status" value="1"/>
</dbReference>
<dbReference type="InterPro" id="IPR000782">
    <property type="entry name" value="FAS1_domain"/>
</dbReference>
<evidence type="ECO:0000259" key="1">
    <source>
        <dbReference type="PROSITE" id="PS50213"/>
    </source>
</evidence>
<proteinExistence type="predicted"/>
<feature type="non-terminal residue" evidence="2">
    <location>
        <position position="63"/>
    </location>
</feature>
<gene>
    <name evidence="2" type="ORF">E0702_18675</name>
</gene>
<keyword evidence="3" id="KW-1185">Reference proteome</keyword>